<sequence>MENYSKEMSFAKLTLFWCLAVAENCRKATKFSAKVYASDHEAQDRSILRETVAPPATDDSSPAPPDGAKEVQKMHSSYQVFGQRICPYGGRLYAIQKLDYAAHEDILPYSSGSLSSIGF</sequence>
<name>Q16HG1_AEDAE</name>
<dbReference type="Proteomes" id="UP000682892">
    <property type="component" value="Unassembled WGS sequence"/>
</dbReference>
<feature type="signal peptide" evidence="2">
    <location>
        <begin position="1"/>
        <end position="22"/>
    </location>
</feature>
<evidence type="ECO:0000256" key="2">
    <source>
        <dbReference type="SAM" id="SignalP"/>
    </source>
</evidence>
<evidence type="ECO:0000313" key="3">
    <source>
        <dbReference type="EMBL" id="EAT33688.1"/>
    </source>
</evidence>
<gene>
    <name evidence="3" type="ORF">AaeL_AAEL014036</name>
</gene>
<feature type="chain" id="PRO_5014307064" evidence="2">
    <location>
        <begin position="23"/>
        <end position="119"/>
    </location>
</feature>
<reference evidence="3" key="3">
    <citation type="submission" date="2012-09" db="EMBL/GenBank/DDBJ databases">
        <authorList>
            <consortium name="VectorBase"/>
        </authorList>
    </citation>
    <scope>NUCLEOTIDE SEQUENCE</scope>
    <source>
        <strain evidence="3">Liverpool</strain>
    </source>
</reference>
<proteinExistence type="predicted"/>
<dbReference type="PaxDb" id="7159-AAEL014036-PA"/>
<reference evidence="3" key="2">
    <citation type="journal article" date="2007" name="Science">
        <title>Genome sequence of Aedes aegypti, a major arbovirus vector.</title>
        <authorList>
            <person name="Nene V."/>
            <person name="Wortman J.R."/>
            <person name="Lawson D."/>
            <person name="Haas B."/>
            <person name="Kodira C."/>
            <person name="Tu Z.J."/>
            <person name="Loftus B."/>
            <person name="Xi Z."/>
            <person name="Megy K."/>
            <person name="Grabherr M."/>
            <person name="Ren Q."/>
            <person name="Zdobnov E.M."/>
            <person name="Lobo N.F."/>
            <person name="Campbell K.S."/>
            <person name="Brown S.E."/>
            <person name="Bonaldo M.F."/>
            <person name="Zhu J."/>
            <person name="Sinkins S.P."/>
            <person name="Hogenkamp D.G."/>
            <person name="Amedeo P."/>
            <person name="Arensburger P."/>
            <person name="Atkinson P.W."/>
            <person name="Bidwell S."/>
            <person name="Biedler J."/>
            <person name="Birney E."/>
            <person name="Bruggner R.V."/>
            <person name="Costas J."/>
            <person name="Coy M.R."/>
            <person name="Crabtree J."/>
            <person name="Crawford M."/>
            <person name="Debruyn B."/>
            <person name="Decaprio D."/>
            <person name="Eiglmeier K."/>
            <person name="Eisenstadt E."/>
            <person name="El-Dorry H."/>
            <person name="Gelbart W.M."/>
            <person name="Gomes S.L."/>
            <person name="Hammond M."/>
            <person name="Hannick L.I."/>
            <person name="Hogan J.R."/>
            <person name="Holmes M.H."/>
            <person name="Jaffe D."/>
            <person name="Johnston J.S."/>
            <person name="Kennedy R.C."/>
            <person name="Koo H."/>
            <person name="Kravitz S."/>
            <person name="Kriventseva E.V."/>
            <person name="Kulp D."/>
            <person name="Labutti K."/>
            <person name="Lee E."/>
            <person name="Li S."/>
            <person name="Lovin D.D."/>
            <person name="Mao C."/>
            <person name="Mauceli E."/>
            <person name="Menck C.F."/>
            <person name="Miller J.R."/>
            <person name="Montgomery P."/>
            <person name="Mori A."/>
            <person name="Nascimento A.L."/>
            <person name="Naveira H.F."/>
            <person name="Nusbaum C."/>
            <person name="O'leary S."/>
            <person name="Orvis J."/>
            <person name="Pertea M."/>
            <person name="Quesneville H."/>
            <person name="Reidenbach K.R."/>
            <person name="Rogers Y.H."/>
            <person name="Roth C.W."/>
            <person name="Schneider J.R."/>
            <person name="Schatz M."/>
            <person name="Shumway M."/>
            <person name="Stanke M."/>
            <person name="Stinson E.O."/>
            <person name="Tubio J.M."/>
            <person name="Vanzee J.P."/>
            <person name="Verjovski-Almeida S."/>
            <person name="Werner D."/>
            <person name="White O."/>
            <person name="Wyder S."/>
            <person name="Zeng Q."/>
            <person name="Zhao Q."/>
            <person name="Zhao Y."/>
            <person name="Hill C.A."/>
            <person name="Raikhel A.S."/>
            <person name="Soares M.B."/>
            <person name="Knudson D.L."/>
            <person name="Lee N.H."/>
            <person name="Galagan J."/>
            <person name="Salzberg S.L."/>
            <person name="Paulsen I.T."/>
            <person name="Dimopoulos G."/>
            <person name="Collins F.H."/>
            <person name="Birren B."/>
            <person name="Fraser-Liggett C.M."/>
            <person name="Severson D.W."/>
        </authorList>
    </citation>
    <scope>NUCLEOTIDE SEQUENCE [LARGE SCALE GENOMIC DNA]</scope>
    <source>
        <strain evidence="3">Liverpool</strain>
    </source>
</reference>
<feature type="compositionally biased region" description="Basic and acidic residues" evidence="1">
    <location>
        <begin position="39"/>
        <end position="48"/>
    </location>
</feature>
<dbReference type="HOGENOM" id="CLU_2063387_0_0_1"/>
<keyword evidence="2" id="KW-0732">Signal</keyword>
<reference evidence="3" key="1">
    <citation type="submission" date="2005-10" db="EMBL/GenBank/DDBJ databases">
        <authorList>
            <person name="Loftus B.J."/>
            <person name="Nene V.M."/>
            <person name="Hannick L.I."/>
            <person name="Bidwell S."/>
            <person name="Haas B."/>
            <person name="Amedeo P."/>
            <person name="Orvis J."/>
            <person name="Wortman J.R."/>
            <person name="White O.R."/>
            <person name="Salzberg S."/>
            <person name="Shumway M."/>
            <person name="Koo H."/>
            <person name="Zhao Y."/>
            <person name="Holmes M."/>
            <person name="Miller J."/>
            <person name="Schatz M."/>
            <person name="Pop M."/>
            <person name="Pai G."/>
            <person name="Utterback T."/>
            <person name="Rogers Y.-H."/>
            <person name="Kravitz S."/>
            <person name="Fraser C.M."/>
        </authorList>
    </citation>
    <scope>NUCLEOTIDE SEQUENCE</scope>
    <source>
        <strain evidence="3">Liverpool</strain>
    </source>
</reference>
<evidence type="ECO:0000313" key="4">
    <source>
        <dbReference type="Proteomes" id="UP000682892"/>
    </source>
</evidence>
<protein>
    <submittedName>
        <fullName evidence="3">AAEL014036-PA</fullName>
    </submittedName>
</protein>
<feature type="region of interest" description="Disordered" evidence="1">
    <location>
        <begin position="39"/>
        <end position="74"/>
    </location>
</feature>
<dbReference type="AlphaFoldDB" id="Q16HG1"/>
<dbReference type="EMBL" id="CH478175">
    <property type="protein sequence ID" value="EAT33688.1"/>
    <property type="molecule type" value="Genomic_DNA"/>
</dbReference>
<organism evidence="3 4">
    <name type="scientific">Aedes aegypti</name>
    <name type="common">Yellowfever mosquito</name>
    <name type="synonym">Culex aegypti</name>
    <dbReference type="NCBI Taxonomy" id="7159"/>
    <lineage>
        <taxon>Eukaryota</taxon>
        <taxon>Metazoa</taxon>
        <taxon>Ecdysozoa</taxon>
        <taxon>Arthropoda</taxon>
        <taxon>Hexapoda</taxon>
        <taxon>Insecta</taxon>
        <taxon>Pterygota</taxon>
        <taxon>Neoptera</taxon>
        <taxon>Endopterygota</taxon>
        <taxon>Diptera</taxon>
        <taxon>Nematocera</taxon>
        <taxon>Culicoidea</taxon>
        <taxon>Culicidae</taxon>
        <taxon>Culicinae</taxon>
        <taxon>Aedini</taxon>
        <taxon>Aedes</taxon>
        <taxon>Stegomyia</taxon>
    </lineage>
</organism>
<evidence type="ECO:0000256" key="1">
    <source>
        <dbReference type="SAM" id="MobiDB-lite"/>
    </source>
</evidence>
<accession>Q16HG1</accession>